<comment type="similarity">
    <text evidence="1">Belongs to the nitroreductase family.</text>
</comment>
<dbReference type="PANTHER" id="PTHR43673">
    <property type="entry name" value="NAD(P)H NITROREDUCTASE YDGI-RELATED"/>
    <property type="match status" value="1"/>
</dbReference>
<dbReference type="Proteomes" id="UP000236311">
    <property type="component" value="Unassembled WGS sequence"/>
</dbReference>
<dbReference type="InterPro" id="IPR000415">
    <property type="entry name" value="Nitroreductase-like"/>
</dbReference>
<evidence type="ECO:0000256" key="2">
    <source>
        <dbReference type="ARBA" id="ARBA00023002"/>
    </source>
</evidence>
<dbReference type="InterPro" id="IPR029479">
    <property type="entry name" value="Nitroreductase"/>
</dbReference>
<reference evidence="4 5" key="1">
    <citation type="submission" date="2018-01" db="EMBL/GenBank/DDBJ databases">
        <authorList>
            <person name="Gaut B.S."/>
            <person name="Morton B.R."/>
            <person name="Clegg M.T."/>
            <person name="Duvall M.R."/>
        </authorList>
    </citation>
    <scope>NUCLEOTIDE SEQUENCE [LARGE SCALE GENOMIC DNA]</scope>
    <source>
        <strain evidence="4">GP69</strain>
    </source>
</reference>
<evidence type="ECO:0000256" key="1">
    <source>
        <dbReference type="ARBA" id="ARBA00007118"/>
    </source>
</evidence>
<keyword evidence="2 4" id="KW-0560">Oxidoreductase</keyword>
<dbReference type="PANTHER" id="PTHR43673:SF10">
    <property type="entry name" value="NADH DEHYDROGENASE_NAD(P)H NITROREDUCTASE XCC3605-RELATED"/>
    <property type="match status" value="1"/>
</dbReference>
<evidence type="ECO:0000313" key="5">
    <source>
        <dbReference type="Proteomes" id="UP000236311"/>
    </source>
</evidence>
<proteinExistence type="inferred from homology"/>
<dbReference type="OrthoDB" id="9783470at2"/>
<sequence>MSNAIEVIQKRSSTRGYTDEPLTDSELNTLLHAGLQAPTAANRQEIHFTVLKGDNPVLTELEEEKNRLRNLVNPPHNFYYEAPTVVILSADSTFHWSELDAGIAVENMALAAEELGLGSLIIGCIRDAMQGEKKSCFSNALKFPENYEYKIAIAFGHKAVTKEPHTYDADAQVTYL</sequence>
<dbReference type="AlphaFoldDB" id="A0A2K4ZER2"/>
<protein>
    <submittedName>
        <fullName evidence="4">NADPH-flavin oxidoreductase</fullName>
        <ecNumber evidence="4">1.6.99.-</ecNumber>
    </submittedName>
</protein>
<evidence type="ECO:0000313" key="4">
    <source>
        <dbReference type="EMBL" id="SOY28951.1"/>
    </source>
</evidence>
<dbReference type="GO" id="GO:0016491">
    <property type="term" value="F:oxidoreductase activity"/>
    <property type="evidence" value="ECO:0007669"/>
    <property type="project" value="UniProtKB-KW"/>
</dbReference>
<dbReference type="SUPFAM" id="SSF55469">
    <property type="entry name" value="FMN-dependent nitroreductase-like"/>
    <property type="match status" value="1"/>
</dbReference>
<accession>A0A2K4ZER2</accession>
<dbReference type="RefSeq" id="WP_103239014.1">
    <property type="nucleotide sequence ID" value="NZ_JANJZD010000022.1"/>
</dbReference>
<evidence type="ECO:0000259" key="3">
    <source>
        <dbReference type="Pfam" id="PF00881"/>
    </source>
</evidence>
<name>A0A2K4ZER2_9FIRM</name>
<dbReference type="Gene3D" id="3.40.109.10">
    <property type="entry name" value="NADH Oxidase"/>
    <property type="match status" value="1"/>
</dbReference>
<feature type="domain" description="Nitroreductase" evidence="3">
    <location>
        <begin position="8"/>
        <end position="157"/>
    </location>
</feature>
<dbReference type="Pfam" id="PF00881">
    <property type="entry name" value="Nitroreductase"/>
    <property type="match status" value="1"/>
</dbReference>
<organism evidence="4 5">
    <name type="scientific">Acetatifactor muris</name>
    <dbReference type="NCBI Taxonomy" id="879566"/>
    <lineage>
        <taxon>Bacteria</taxon>
        <taxon>Bacillati</taxon>
        <taxon>Bacillota</taxon>
        <taxon>Clostridia</taxon>
        <taxon>Lachnospirales</taxon>
        <taxon>Lachnospiraceae</taxon>
        <taxon>Acetatifactor</taxon>
    </lineage>
</organism>
<dbReference type="EC" id="1.6.99.-" evidence="4"/>
<keyword evidence="5" id="KW-1185">Reference proteome</keyword>
<gene>
    <name evidence="4" type="primary">frp</name>
    <name evidence="4" type="ORF">AMURIS_01666</name>
</gene>
<dbReference type="EMBL" id="OFSM01000007">
    <property type="protein sequence ID" value="SOY28951.1"/>
    <property type="molecule type" value="Genomic_DNA"/>
</dbReference>